<organism evidence="2 3">
    <name type="scientific">Lucilia cuprina</name>
    <name type="common">Green bottle fly</name>
    <name type="synonym">Australian sheep blowfly</name>
    <dbReference type="NCBI Taxonomy" id="7375"/>
    <lineage>
        <taxon>Eukaryota</taxon>
        <taxon>Metazoa</taxon>
        <taxon>Ecdysozoa</taxon>
        <taxon>Arthropoda</taxon>
        <taxon>Hexapoda</taxon>
        <taxon>Insecta</taxon>
        <taxon>Pterygota</taxon>
        <taxon>Neoptera</taxon>
        <taxon>Endopterygota</taxon>
        <taxon>Diptera</taxon>
        <taxon>Brachycera</taxon>
        <taxon>Muscomorpha</taxon>
        <taxon>Oestroidea</taxon>
        <taxon>Calliphoridae</taxon>
        <taxon>Luciliinae</taxon>
        <taxon>Lucilia</taxon>
    </lineage>
</organism>
<dbReference type="GO" id="GO:0042302">
    <property type="term" value="F:structural constituent of cuticle"/>
    <property type="evidence" value="ECO:0007669"/>
    <property type="project" value="UniProtKB-UniRule"/>
</dbReference>
<keyword evidence="3" id="KW-1185">Reference proteome</keyword>
<dbReference type="OrthoDB" id="8032477at2759"/>
<dbReference type="Proteomes" id="UP000037069">
    <property type="component" value="Unassembled WGS sequence"/>
</dbReference>
<accession>A0A0L0C3A0</accession>
<sequence length="82" mass="9012">MCLILPNSERSEQIKLDPVDGQVVVKGSINTYYPESNTNLLVNYVADKNGYRASYKITNTPSTPSITFDTRLSGNDLKTLAG</sequence>
<dbReference type="InterPro" id="IPR000618">
    <property type="entry name" value="Insect_cuticle"/>
</dbReference>
<evidence type="ECO:0000313" key="3">
    <source>
        <dbReference type="Proteomes" id="UP000037069"/>
    </source>
</evidence>
<gene>
    <name evidence="2" type="ORF">FF38_06391</name>
</gene>
<evidence type="ECO:0000313" key="2">
    <source>
        <dbReference type="EMBL" id="KNC26823.1"/>
    </source>
</evidence>
<protein>
    <submittedName>
        <fullName evidence="2">Uncharacterized protein</fullName>
    </submittedName>
</protein>
<dbReference type="EMBL" id="JRES01000955">
    <property type="protein sequence ID" value="KNC26823.1"/>
    <property type="molecule type" value="Genomic_DNA"/>
</dbReference>
<proteinExistence type="predicted"/>
<reference evidence="2 3" key="1">
    <citation type="journal article" date="2015" name="Nat. Commun.">
        <title>Lucilia cuprina genome unlocks parasitic fly biology to underpin future interventions.</title>
        <authorList>
            <person name="Anstead C.A."/>
            <person name="Korhonen P.K."/>
            <person name="Young N.D."/>
            <person name="Hall R.S."/>
            <person name="Jex A.R."/>
            <person name="Murali S.C."/>
            <person name="Hughes D.S."/>
            <person name="Lee S.F."/>
            <person name="Perry T."/>
            <person name="Stroehlein A.J."/>
            <person name="Ansell B.R."/>
            <person name="Breugelmans B."/>
            <person name="Hofmann A."/>
            <person name="Qu J."/>
            <person name="Dugan S."/>
            <person name="Lee S.L."/>
            <person name="Chao H."/>
            <person name="Dinh H."/>
            <person name="Han Y."/>
            <person name="Doddapaneni H.V."/>
            <person name="Worley K.C."/>
            <person name="Muzny D.M."/>
            <person name="Ioannidis P."/>
            <person name="Waterhouse R.M."/>
            <person name="Zdobnov E.M."/>
            <person name="James P.J."/>
            <person name="Bagnall N.H."/>
            <person name="Kotze A.C."/>
            <person name="Gibbs R.A."/>
            <person name="Richards S."/>
            <person name="Batterham P."/>
            <person name="Gasser R.B."/>
        </authorList>
    </citation>
    <scope>NUCLEOTIDE SEQUENCE [LARGE SCALE GENOMIC DNA]</scope>
    <source>
        <strain evidence="2 3">LS</strain>
        <tissue evidence="2">Full body</tissue>
    </source>
</reference>
<name>A0A0L0C3A0_LUCCU</name>
<dbReference type="PROSITE" id="PS51155">
    <property type="entry name" value="CHIT_BIND_RR_2"/>
    <property type="match status" value="1"/>
</dbReference>
<dbReference type="AlphaFoldDB" id="A0A0L0C3A0"/>
<keyword evidence="1" id="KW-0193">Cuticle</keyword>
<comment type="caution">
    <text evidence="2">The sequence shown here is derived from an EMBL/GenBank/DDBJ whole genome shotgun (WGS) entry which is preliminary data.</text>
</comment>
<evidence type="ECO:0000256" key="1">
    <source>
        <dbReference type="PROSITE-ProRule" id="PRU00497"/>
    </source>
</evidence>